<name>A0A942E1X9_9HYPH</name>
<dbReference type="Pfam" id="PF00144">
    <property type="entry name" value="Beta-lactamase"/>
    <property type="match status" value="1"/>
</dbReference>
<dbReference type="Gene3D" id="3.40.710.10">
    <property type="entry name" value="DD-peptidase/beta-lactamase superfamily"/>
    <property type="match status" value="1"/>
</dbReference>
<evidence type="ECO:0000256" key="1">
    <source>
        <dbReference type="SAM" id="MobiDB-lite"/>
    </source>
</evidence>
<dbReference type="RefSeq" id="WP_188254678.1">
    <property type="nucleotide sequence ID" value="NZ_JABVCF010000005.1"/>
</dbReference>
<dbReference type="EMBL" id="JAGWCR010000005">
    <property type="protein sequence ID" value="MBS3649110.1"/>
    <property type="molecule type" value="Genomic_DNA"/>
</dbReference>
<feature type="domain" description="Beta-lactamase-related" evidence="2">
    <location>
        <begin position="88"/>
        <end position="386"/>
    </location>
</feature>
<keyword evidence="3" id="KW-0378">Hydrolase</keyword>
<protein>
    <submittedName>
        <fullName evidence="3">Serine hydrolase</fullName>
    </submittedName>
</protein>
<dbReference type="InterPro" id="IPR001466">
    <property type="entry name" value="Beta-lactam-related"/>
</dbReference>
<feature type="region of interest" description="Disordered" evidence="1">
    <location>
        <begin position="1"/>
        <end position="21"/>
    </location>
</feature>
<dbReference type="PANTHER" id="PTHR43283">
    <property type="entry name" value="BETA-LACTAMASE-RELATED"/>
    <property type="match status" value="1"/>
</dbReference>
<dbReference type="InterPro" id="IPR012338">
    <property type="entry name" value="Beta-lactam/transpept-like"/>
</dbReference>
<sequence>MTPYRNSEPRPPIMQGSPPKLIVPRQDWDRAPWNRWAFQHIREIVPTVEVWRGHGHRQHFKRAERDLEGLEFDTEAGRTTLAQHLDDTYTDGFLVLKNGELVFGRYFNGMTERTLHLSQSVAKSIVGTTFGILAGRGVVDPTAPVTDYLPELEATGWQGATLQQVLDMTTGVRFDETYENPQSDIGKVDVACGWKPPPESSDPDYRWPANMWEVILGLRDKVRPHGESFVYRSIETDVLGFVIERVTGKRLSEIVSEELWQKIGAEESACFTVDTAGTSVADGGFNATLRDYGRFGQLILDGGRGIVPAAWIEATRNGKYDQVYNPSFPQGSYKNQFWIEDQRSRTLMARGVFGQLIYISFDHNMVVVKLSSYPDFSNIAFSKATLVAIHAIAAEFGGA</sequence>
<gene>
    <name evidence="3" type="ORF">KEU06_10875</name>
</gene>
<keyword evidence="4" id="KW-1185">Reference proteome</keyword>
<accession>A0A942E1X9</accession>
<proteinExistence type="predicted"/>
<organism evidence="3 4">
    <name type="scientific">Pseudaminobacter soli</name>
    <name type="common">ex Zhang et al. 2022</name>
    <dbReference type="NCBI Taxonomy" id="2831468"/>
    <lineage>
        <taxon>Bacteria</taxon>
        <taxon>Pseudomonadati</taxon>
        <taxon>Pseudomonadota</taxon>
        <taxon>Alphaproteobacteria</taxon>
        <taxon>Hyphomicrobiales</taxon>
        <taxon>Phyllobacteriaceae</taxon>
        <taxon>Pseudaminobacter</taxon>
    </lineage>
</organism>
<comment type="caution">
    <text evidence="3">The sequence shown here is derived from an EMBL/GenBank/DDBJ whole genome shotgun (WGS) entry which is preliminary data.</text>
</comment>
<evidence type="ECO:0000313" key="4">
    <source>
        <dbReference type="Proteomes" id="UP000680348"/>
    </source>
</evidence>
<dbReference type="PANTHER" id="PTHR43283:SF7">
    <property type="entry name" value="BETA-LACTAMASE-RELATED DOMAIN-CONTAINING PROTEIN"/>
    <property type="match status" value="1"/>
</dbReference>
<dbReference type="InterPro" id="IPR050789">
    <property type="entry name" value="Diverse_Enzym_Activities"/>
</dbReference>
<dbReference type="Proteomes" id="UP000680348">
    <property type="component" value="Unassembled WGS sequence"/>
</dbReference>
<dbReference type="GO" id="GO:0016787">
    <property type="term" value="F:hydrolase activity"/>
    <property type="evidence" value="ECO:0007669"/>
    <property type="project" value="UniProtKB-KW"/>
</dbReference>
<dbReference type="AlphaFoldDB" id="A0A942E1X9"/>
<evidence type="ECO:0000313" key="3">
    <source>
        <dbReference type="EMBL" id="MBS3649110.1"/>
    </source>
</evidence>
<dbReference type="SUPFAM" id="SSF56601">
    <property type="entry name" value="beta-lactamase/transpeptidase-like"/>
    <property type="match status" value="1"/>
</dbReference>
<evidence type="ECO:0000259" key="2">
    <source>
        <dbReference type="Pfam" id="PF00144"/>
    </source>
</evidence>
<reference evidence="3" key="1">
    <citation type="submission" date="2021-04" db="EMBL/GenBank/DDBJ databases">
        <title>Pseudaminobacter soli sp. nov., isolated from paddy soil contaminated by heavy metals.</title>
        <authorList>
            <person name="Zhang K."/>
        </authorList>
    </citation>
    <scope>NUCLEOTIDE SEQUENCE</scope>
    <source>
        <strain evidence="3">19-2017</strain>
    </source>
</reference>